<keyword evidence="5" id="KW-1185">Reference proteome</keyword>
<keyword evidence="1" id="KW-0862">Zinc</keyword>
<dbReference type="AlphaFoldDB" id="A0A1Y2LWK3"/>
<accession>A0A1Y2LWK3</accession>
<dbReference type="PANTHER" id="PTHR12618:SF20">
    <property type="entry name" value="PHD AND RING FINGER DOMAIN-CONTAINING PROTEIN 1"/>
    <property type="match status" value="1"/>
</dbReference>
<reference evidence="4 5" key="1">
    <citation type="journal article" date="2017" name="Genome Announc.">
        <title>Genome sequence of the saprophytic ascomycete Epicoccum nigrum ICMP 19927 strain isolated from New Zealand.</title>
        <authorList>
            <person name="Fokin M."/>
            <person name="Fleetwood D."/>
            <person name="Weir B.S."/>
            <person name="Villas-Boas S.G."/>
        </authorList>
    </citation>
    <scope>NUCLEOTIDE SEQUENCE [LARGE SCALE GENOMIC DNA]</scope>
    <source>
        <strain evidence="4 5">ICMP 19927</strain>
    </source>
</reference>
<organism evidence="4 5">
    <name type="scientific">Epicoccum nigrum</name>
    <name type="common">Soil fungus</name>
    <name type="synonym">Epicoccum purpurascens</name>
    <dbReference type="NCBI Taxonomy" id="105696"/>
    <lineage>
        <taxon>Eukaryota</taxon>
        <taxon>Fungi</taxon>
        <taxon>Dikarya</taxon>
        <taxon>Ascomycota</taxon>
        <taxon>Pezizomycotina</taxon>
        <taxon>Dothideomycetes</taxon>
        <taxon>Pleosporomycetidae</taxon>
        <taxon>Pleosporales</taxon>
        <taxon>Pleosporineae</taxon>
        <taxon>Didymellaceae</taxon>
        <taxon>Epicoccum</taxon>
    </lineage>
</organism>
<keyword evidence="1" id="KW-0863">Zinc-finger</keyword>
<evidence type="ECO:0000313" key="4">
    <source>
        <dbReference type="EMBL" id="OSS48233.1"/>
    </source>
</evidence>
<evidence type="ECO:0000256" key="2">
    <source>
        <dbReference type="SAM" id="MobiDB-lite"/>
    </source>
</evidence>
<dbReference type="Gene3D" id="3.30.40.10">
    <property type="entry name" value="Zinc/RING finger domain, C3HC4 (zinc finger)"/>
    <property type="match status" value="1"/>
</dbReference>
<evidence type="ECO:0000256" key="1">
    <source>
        <dbReference type="PROSITE-ProRule" id="PRU00175"/>
    </source>
</evidence>
<dbReference type="PANTHER" id="PTHR12618">
    <property type="entry name" value="PHD AND RING FINGER DOMAIN-CONTAINING PROTEIN 1"/>
    <property type="match status" value="1"/>
</dbReference>
<feature type="region of interest" description="Disordered" evidence="2">
    <location>
        <begin position="15"/>
        <end position="45"/>
    </location>
</feature>
<dbReference type="GO" id="GO:0008270">
    <property type="term" value="F:zinc ion binding"/>
    <property type="evidence" value="ECO:0007669"/>
    <property type="project" value="UniProtKB-KW"/>
</dbReference>
<dbReference type="STRING" id="105696.A0A1Y2LWK3"/>
<dbReference type="Proteomes" id="UP000193240">
    <property type="component" value="Unassembled WGS sequence"/>
</dbReference>
<protein>
    <recommendedName>
        <fullName evidence="3">RING-type domain-containing protein</fullName>
    </recommendedName>
</protein>
<dbReference type="EMBL" id="KZ107846">
    <property type="protein sequence ID" value="OSS48233.1"/>
    <property type="molecule type" value="Genomic_DNA"/>
</dbReference>
<name>A0A1Y2LWK3_EPING</name>
<sequence length="110" mass="11773">MAETCIVCLGDLAHPDEGPPPTELQSVANSLPDGAEANPGHLDTSTSKATIVLKDDEMVAHLLPCGHNLHNECLKPWVERANSCPICRASFNMVELSARVGGMSIHDLME</sequence>
<dbReference type="InParanoid" id="A0A1Y2LWK3"/>
<dbReference type="InterPro" id="IPR001841">
    <property type="entry name" value="Znf_RING"/>
</dbReference>
<feature type="domain" description="RING-type" evidence="3">
    <location>
        <begin position="5"/>
        <end position="88"/>
    </location>
</feature>
<dbReference type="InterPro" id="IPR047157">
    <property type="entry name" value="PHRF1/Atg35"/>
</dbReference>
<dbReference type="Pfam" id="PF13639">
    <property type="entry name" value="zf-RING_2"/>
    <property type="match status" value="1"/>
</dbReference>
<evidence type="ECO:0000259" key="3">
    <source>
        <dbReference type="PROSITE" id="PS50089"/>
    </source>
</evidence>
<dbReference type="SMART" id="SM00184">
    <property type="entry name" value="RING"/>
    <property type="match status" value="1"/>
</dbReference>
<dbReference type="InterPro" id="IPR013083">
    <property type="entry name" value="Znf_RING/FYVE/PHD"/>
</dbReference>
<gene>
    <name evidence="4" type="ORF">B5807_07883</name>
</gene>
<dbReference type="SUPFAM" id="SSF57850">
    <property type="entry name" value="RING/U-box"/>
    <property type="match status" value="1"/>
</dbReference>
<dbReference type="OMA" id="CRANFNE"/>
<evidence type="ECO:0000313" key="5">
    <source>
        <dbReference type="Proteomes" id="UP000193240"/>
    </source>
</evidence>
<proteinExistence type="predicted"/>
<keyword evidence="1" id="KW-0479">Metal-binding</keyword>
<dbReference type="PROSITE" id="PS50089">
    <property type="entry name" value="ZF_RING_2"/>
    <property type="match status" value="1"/>
</dbReference>